<feature type="domain" description="Malonyl-CoA:ACP transacylase (MAT)" evidence="1">
    <location>
        <begin position="5"/>
        <end position="302"/>
    </location>
</feature>
<reference evidence="2 3" key="1">
    <citation type="submission" date="2020-08" db="EMBL/GenBank/DDBJ databases">
        <title>Genomic Encyclopedia of Type Strains, Phase III (KMG-III): the genomes of soil and plant-associated and newly described type strains.</title>
        <authorList>
            <person name="Whitman W."/>
        </authorList>
    </citation>
    <scope>NUCLEOTIDE SEQUENCE [LARGE SCALE GENOMIC DNA]</scope>
    <source>
        <strain evidence="2 3">CECT 7015</strain>
    </source>
</reference>
<evidence type="ECO:0000313" key="3">
    <source>
        <dbReference type="Proteomes" id="UP000554520"/>
    </source>
</evidence>
<keyword evidence="2" id="KW-0012">Acyltransferase</keyword>
<dbReference type="PANTHER" id="PTHR42681">
    <property type="entry name" value="MALONYL-COA-ACYL CARRIER PROTEIN TRANSACYLASE, MITOCHONDRIAL"/>
    <property type="match status" value="1"/>
</dbReference>
<keyword evidence="2" id="KW-0808">Transferase</keyword>
<keyword evidence="3" id="KW-1185">Reference proteome</keyword>
<dbReference type="EC" id="2.3.1.39" evidence="2"/>
<dbReference type="PANTHER" id="PTHR42681:SF6">
    <property type="entry name" value="BLL0263 PROTEIN"/>
    <property type="match status" value="1"/>
</dbReference>
<organism evidence="2 3">
    <name type="scientific">Phyllobacterium trifolii</name>
    <dbReference type="NCBI Taxonomy" id="300193"/>
    <lineage>
        <taxon>Bacteria</taxon>
        <taxon>Pseudomonadati</taxon>
        <taxon>Pseudomonadota</taxon>
        <taxon>Alphaproteobacteria</taxon>
        <taxon>Hyphomicrobiales</taxon>
        <taxon>Phyllobacteriaceae</taxon>
        <taxon>Phyllobacterium</taxon>
    </lineage>
</organism>
<dbReference type="InterPro" id="IPR014043">
    <property type="entry name" value="Acyl_transferase_dom"/>
</dbReference>
<dbReference type="SUPFAM" id="SSF52151">
    <property type="entry name" value="FabD/lysophospholipase-like"/>
    <property type="match status" value="1"/>
</dbReference>
<gene>
    <name evidence="2" type="ORF">FHS21_005400</name>
</gene>
<dbReference type="EMBL" id="JACHXN010000025">
    <property type="protein sequence ID" value="MBB3148952.1"/>
    <property type="molecule type" value="Genomic_DNA"/>
</dbReference>
<dbReference type="Gene3D" id="3.40.366.10">
    <property type="entry name" value="Malonyl-Coenzyme A Acyl Carrier Protein, domain 2"/>
    <property type="match status" value="1"/>
</dbReference>
<dbReference type="InterPro" id="IPR050858">
    <property type="entry name" value="Mal-CoA-ACP_Trans/PKS_FabD"/>
</dbReference>
<dbReference type="InterPro" id="IPR001227">
    <property type="entry name" value="Ac_transferase_dom_sf"/>
</dbReference>
<protein>
    <submittedName>
        <fullName evidence="2">[acyl-carrier-protein] S-malonyltransferase</fullName>
        <ecNumber evidence="2">2.3.1.39</ecNumber>
    </submittedName>
</protein>
<evidence type="ECO:0000313" key="2">
    <source>
        <dbReference type="EMBL" id="MBB3148952.1"/>
    </source>
</evidence>
<dbReference type="GO" id="GO:0004314">
    <property type="term" value="F:[acyl-carrier-protein] S-malonyltransferase activity"/>
    <property type="evidence" value="ECO:0007669"/>
    <property type="project" value="UniProtKB-EC"/>
</dbReference>
<dbReference type="Gene3D" id="3.30.70.250">
    <property type="entry name" value="Malonyl-CoA ACP transacylase, ACP-binding"/>
    <property type="match status" value="1"/>
</dbReference>
<comment type="caution">
    <text evidence="2">The sequence shown here is derived from an EMBL/GenBank/DDBJ whole genome shotgun (WGS) entry which is preliminary data.</text>
</comment>
<name>A0A839UJM4_9HYPH</name>
<dbReference type="AlphaFoldDB" id="A0A839UJM4"/>
<dbReference type="GO" id="GO:0006633">
    <property type="term" value="P:fatty acid biosynthetic process"/>
    <property type="evidence" value="ECO:0007669"/>
    <property type="project" value="TreeGrafter"/>
</dbReference>
<dbReference type="InterPro" id="IPR016035">
    <property type="entry name" value="Acyl_Trfase/lysoPLipase"/>
</dbReference>
<proteinExistence type="predicted"/>
<accession>A0A839UJM4</accession>
<dbReference type="GO" id="GO:0005829">
    <property type="term" value="C:cytosol"/>
    <property type="evidence" value="ECO:0007669"/>
    <property type="project" value="TreeGrafter"/>
</dbReference>
<evidence type="ECO:0000259" key="1">
    <source>
        <dbReference type="SMART" id="SM00827"/>
    </source>
</evidence>
<sequence length="306" mass="31578">MLALLCGGQGLQSADMFSLVADRPEAATIFEEATRLLGDDPRHLVQNAKSVRLATNRTSQILSVTAALTLHACIQDALPEQLAVTGYSVGEMAAWSIAGIWTAATALRLTDERARAMDAAGGVGGRLGYIRGLRQPTVELLTERHHCAIAITNPGNLFIVGGREPDVIAICAAALAAGAVRADLLAVKIASHTTHLATAVAPLRAALATEILAEPIAGRLLLAGGDGERVVAVATAAAKLAAQVATPVDWATTLDVLSESGVDRALDLGPGHALAEMARAALPDVQSYAADAFRSVAGIRKWLAPG</sequence>
<dbReference type="Proteomes" id="UP000554520">
    <property type="component" value="Unassembled WGS sequence"/>
</dbReference>
<dbReference type="SMART" id="SM00827">
    <property type="entry name" value="PKS_AT"/>
    <property type="match status" value="1"/>
</dbReference>
<dbReference type="RefSeq" id="WP_112531810.1">
    <property type="nucleotide sequence ID" value="NZ_JACHXN010000025.1"/>
</dbReference>